<protein>
    <submittedName>
        <fullName evidence="2">GNAT family N-acetyltransferase</fullName>
        <ecNumber evidence="2">2.3.-.-</ecNumber>
    </submittedName>
</protein>
<dbReference type="Pfam" id="PF13302">
    <property type="entry name" value="Acetyltransf_3"/>
    <property type="match status" value="1"/>
</dbReference>
<dbReference type="EMBL" id="JBHTCO010000005">
    <property type="protein sequence ID" value="MFC7392784.1"/>
    <property type="molecule type" value="Genomic_DNA"/>
</dbReference>
<sequence>MVNQSFPEFTTKRLRFRQLNKNDIYDVYNLFSDSDTMMFDGGLTMGNIEEAKTFIETFSSMNQPAIRWAITSKKTNEFFGTAGFHHIDYFSKKAEIGGEILKKYWRNGIGKESIQALLTVGFYPLRLNRIEALISPENKKAQGLVKLVPFKKEGYLRQYQRWGDKLVDLEIYSLLKSEWIEFKASHR</sequence>
<dbReference type="EC" id="2.3.-.-" evidence="2"/>
<evidence type="ECO:0000313" key="3">
    <source>
        <dbReference type="Proteomes" id="UP001596505"/>
    </source>
</evidence>
<accession>A0ABW2PUD0</accession>
<keyword evidence="3" id="KW-1185">Reference proteome</keyword>
<dbReference type="Gene3D" id="3.40.630.30">
    <property type="match status" value="1"/>
</dbReference>
<dbReference type="InterPro" id="IPR016181">
    <property type="entry name" value="Acyl_CoA_acyltransferase"/>
</dbReference>
<name>A0ABW2PUD0_9BACL</name>
<keyword evidence="2" id="KW-0012">Acyltransferase</keyword>
<dbReference type="PROSITE" id="PS51186">
    <property type="entry name" value="GNAT"/>
    <property type="match status" value="1"/>
</dbReference>
<dbReference type="InterPro" id="IPR000182">
    <property type="entry name" value="GNAT_dom"/>
</dbReference>
<dbReference type="PANTHER" id="PTHR43792:SF9">
    <property type="entry name" value="RIBOSOMAL-PROTEIN-ALANINE ACETYLTRANSFERASE"/>
    <property type="match status" value="1"/>
</dbReference>
<dbReference type="GO" id="GO:0016746">
    <property type="term" value="F:acyltransferase activity"/>
    <property type="evidence" value="ECO:0007669"/>
    <property type="project" value="UniProtKB-KW"/>
</dbReference>
<dbReference type="SUPFAM" id="SSF55729">
    <property type="entry name" value="Acyl-CoA N-acyltransferases (Nat)"/>
    <property type="match status" value="1"/>
</dbReference>
<organism evidence="2 3">
    <name type="scientific">Scopulibacillus cellulosilyticus</name>
    <dbReference type="NCBI Taxonomy" id="2665665"/>
    <lineage>
        <taxon>Bacteria</taxon>
        <taxon>Bacillati</taxon>
        <taxon>Bacillota</taxon>
        <taxon>Bacilli</taxon>
        <taxon>Bacillales</taxon>
        <taxon>Sporolactobacillaceae</taxon>
        <taxon>Scopulibacillus</taxon>
    </lineage>
</organism>
<proteinExistence type="predicted"/>
<dbReference type="InterPro" id="IPR051531">
    <property type="entry name" value="N-acetyltransferase"/>
</dbReference>
<evidence type="ECO:0000259" key="1">
    <source>
        <dbReference type="PROSITE" id="PS51186"/>
    </source>
</evidence>
<dbReference type="PANTHER" id="PTHR43792">
    <property type="entry name" value="GNAT FAMILY, PUTATIVE (AFU_ORTHOLOGUE AFUA_3G00765)-RELATED-RELATED"/>
    <property type="match status" value="1"/>
</dbReference>
<feature type="domain" description="N-acetyltransferase" evidence="1">
    <location>
        <begin position="14"/>
        <end position="172"/>
    </location>
</feature>
<dbReference type="Proteomes" id="UP001596505">
    <property type="component" value="Unassembled WGS sequence"/>
</dbReference>
<comment type="caution">
    <text evidence="2">The sequence shown here is derived from an EMBL/GenBank/DDBJ whole genome shotgun (WGS) entry which is preliminary data.</text>
</comment>
<keyword evidence="2" id="KW-0808">Transferase</keyword>
<gene>
    <name evidence="2" type="ORF">ACFQRG_07265</name>
</gene>
<dbReference type="RefSeq" id="WP_380965193.1">
    <property type="nucleotide sequence ID" value="NZ_JBHTCO010000005.1"/>
</dbReference>
<evidence type="ECO:0000313" key="2">
    <source>
        <dbReference type="EMBL" id="MFC7392784.1"/>
    </source>
</evidence>
<reference evidence="3" key="1">
    <citation type="journal article" date="2019" name="Int. J. Syst. Evol. Microbiol.">
        <title>The Global Catalogue of Microorganisms (GCM) 10K type strain sequencing project: providing services to taxonomists for standard genome sequencing and annotation.</title>
        <authorList>
            <consortium name="The Broad Institute Genomics Platform"/>
            <consortium name="The Broad Institute Genome Sequencing Center for Infectious Disease"/>
            <person name="Wu L."/>
            <person name="Ma J."/>
        </authorList>
    </citation>
    <scope>NUCLEOTIDE SEQUENCE [LARGE SCALE GENOMIC DNA]</scope>
    <source>
        <strain evidence="3">CGMCC 1.16305</strain>
    </source>
</reference>